<sequence length="337" mass="37672">MKLLVRADASVEIGMGHRVRCQALIHAFNQFGWQCQFVVDRRYQAFASPEDCFIGGQSEKGFTEKECKVEFLSLAEQADLVILDHYGYSAEDITVLHQHQPNLLVLDDMNDRGDFPAKWLLNPLLQGYSKQIEFPLTGSRYALLRPAFQKLELNQILPQQLLITLGGTDPLTLTLPILNALLASGFPTKDIQVLLGANAKNADQVIGFCHHNSIAVEQGLADVTYLMKQAKMAISAAGGTLFELACMGVPTIFAQVADNQTRSLEQHVPLDWCRSIRFDNVPEEVRQQRIEQLVEVINRCWLDIEWQENARKTARGLVDGDGANRVAKTINSYFAAS</sequence>
<keyword evidence="4" id="KW-1185">Reference proteome</keyword>
<reference evidence="4" key="1">
    <citation type="submission" date="2016-11" db="EMBL/GenBank/DDBJ databases">
        <authorList>
            <person name="Varghese N."/>
            <person name="Submissions S."/>
        </authorList>
    </citation>
    <scope>NUCLEOTIDE SEQUENCE [LARGE SCALE GENOMIC DNA]</scope>
    <source>
        <strain evidence="4">DSM 16579</strain>
    </source>
</reference>
<dbReference type="Gene3D" id="3.40.50.11190">
    <property type="match status" value="1"/>
</dbReference>
<dbReference type="SUPFAM" id="SSF53756">
    <property type="entry name" value="UDP-Glycosyltransferase/glycogen phosphorylase"/>
    <property type="match status" value="1"/>
</dbReference>
<keyword evidence="3" id="KW-0378">Hydrolase</keyword>
<evidence type="ECO:0000313" key="3">
    <source>
        <dbReference type="EMBL" id="SHG31169.1"/>
    </source>
</evidence>
<organism evidence="3 4">
    <name type="scientific">Marinomonas polaris DSM 16579</name>
    <dbReference type="NCBI Taxonomy" id="1122206"/>
    <lineage>
        <taxon>Bacteria</taxon>
        <taxon>Pseudomonadati</taxon>
        <taxon>Pseudomonadota</taxon>
        <taxon>Gammaproteobacteria</taxon>
        <taxon>Oceanospirillales</taxon>
        <taxon>Oceanospirillaceae</taxon>
        <taxon>Marinomonas</taxon>
    </lineage>
</organism>
<feature type="active site" description="Proton acceptor" evidence="1">
    <location>
        <position position="17"/>
    </location>
</feature>
<dbReference type="GO" id="GO:0016787">
    <property type="term" value="F:hydrolase activity"/>
    <property type="evidence" value="ECO:0007669"/>
    <property type="project" value="UniProtKB-KW"/>
</dbReference>
<dbReference type="NCBIfam" id="TIGR03590">
    <property type="entry name" value="PseG"/>
    <property type="match status" value="1"/>
</dbReference>
<gene>
    <name evidence="3" type="ORF">SAMN02745753_03698</name>
</gene>
<dbReference type="InterPro" id="IPR020023">
    <property type="entry name" value="PseG"/>
</dbReference>
<feature type="binding site" evidence="2">
    <location>
        <position position="145"/>
    </location>
    <ligand>
        <name>substrate</name>
    </ligand>
</feature>
<evidence type="ECO:0000313" key="4">
    <source>
        <dbReference type="Proteomes" id="UP000184517"/>
    </source>
</evidence>
<dbReference type="STRING" id="1122206.SAMN02745753_03698"/>
<dbReference type="OrthoDB" id="9788924at2"/>
<dbReference type="RefSeq" id="WP_072841130.1">
    <property type="nucleotide sequence ID" value="NZ_FQVF01000019.1"/>
</dbReference>
<dbReference type="AlphaFoldDB" id="A0A1M5IT25"/>
<dbReference type="Proteomes" id="UP000184517">
    <property type="component" value="Unassembled WGS sequence"/>
</dbReference>
<evidence type="ECO:0000256" key="2">
    <source>
        <dbReference type="PIRSR" id="PIRSR620023-2"/>
    </source>
</evidence>
<feature type="binding site" evidence="2">
    <location>
        <position position="243"/>
    </location>
    <ligand>
        <name>substrate</name>
    </ligand>
</feature>
<proteinExistence type="predicted"/>
<dbReference type="EMBL" id="FQVF01000019">
    <property type="protein sequence ID" value="SHG31169.1"/>
    <property type="molecule type" value="Genomic_DNA"/>
</dbReference>
<protein>
    <submittedName>
        <fullName evidence="3">UDP-2,4-diacetamido-2,4,6-trideoxy-beta-L-altropyranose hydrolase</fullName>
    </submittedName>
</protein>
<name>A0A1M5IT25_9GAMM</name>
<accession>A0A1M5IT25</accession>
<dbReference type="Gene3D" id="3.40.50.2000">
    <property type="entry name" value="Glycogen Phosphorylase B"/>
    <property type="match status" value="1"/>
</dbReference>
<evidence type="ECO:0000256" key="1">
    <source>
        <dbReference type="PIRSR" id="PIRSR620023-1"/>
    </source>
</evidence>